<dbReference type="InterPro" id="IPR036388">
    <property type="entry name" value="WH-like_DNA-bd_sf"/>
</dbReference>
<organism evidence="5 6">
    <name type="scientific">Ligilactobacillus murinus DSM 20452 = NBRC 14221</name>
    <dbReference type="NCBI Taxonomy" id="1423772"/>
    <lineage>
        <taxon>Bacteria</taxon>
        <taxon>Bacillati</taxon>
        <taxon>Bacillota</taxon>
        <taxon>Bacilli</taxon>
        <taxon>Lactobacillales</taxon>
        <taxon>Lactobacillaceae</taxon>
        <taxon>Ligilactobacillus</taxon>
    </lineage>
</organism>
<gene>
    <name evidence="5" type="ORF">FC48_GL001695</name>
</gene>
<dbReference type="SMART" id="SM00866">
    <property type="entry name" value="UTRA"/>
    <property type="match status" value="1"/>
</dbReference>
<dbReference type="GO" id="GO:0045892">
    <property type="term" value="P:negative regulation of DNA-templated transcription"/>
    <property type="evidence" value="ECO:0007669"/>
    <property type="project" value="TreeGrafter"/>
</dbReference>
<feature type="domain" description="HTH gntR-type" evidence="4">
    <location>
        <begin position="6"/>
        <end position="73"/>
    </location>
</feature>
<accession>A0A0R2B5K3</accession>
<comment type="caution">
    <text evidence="5">The sequence shown here is derived from an EMBL/GenBank/DDBJ whole genome shotgun (WGS) entry which is preliminary data.</text>
</comment>
<evidence type="ECO:0000313" key="6">
    <source>
        <dbReference type="Proteomes" id="UP000051612"/>
    </source>
</evidence>
<keyword evidence="2" id="KW-0238">DNA-binding</keyword>
<dbReference type="PATRIC" id="fig|1423772.3.peg.1802"/>
<dbReference type="Gene3D" id="3.40.1410.10">
    <property type="entry name" value="Chorismate lyase-like"/>
    <property type="match status" value="1"/>
</dbReference>
<dbReference type="GO" id="GO:0003700">
    <property type="term" value="F:DNA-binding transcription factor activity"/>
    <property type="evidence" value="ECO:0007669"/>
    <property type="project" value="InterPro"/>
</dbReference>
<dbReference type="InterPro" id="IPR000524">
    <property type="entry name" value="Tscrpt_reg_HTH_GntR"/>
</dbReference>
<protein>
    <submittedName>
        <fullName evidence="5">GntR family transcriptional regulator</fullName>
    </submittedName>
</protein>
<dbReference type="PANTHER" id="PTHR44846">
    <property type="entry name" value="MANNOSYL-D-GLYCERATE TRANSPORT/METABOLISM SYSTEM REPRESSOR MNGR-RELATED"/>
    <property type="match status" value="1"/>
</dbReference>
<dbReference type="GO" id="GO:0003677">
    <property type="term" value="F:DNA binding"/>
    <property type="evidence" value="ECO:0007669"/>
    <property type="project" value="UniProtKB-KW"/>
</dbReference>
<evidence type="ECO:0000259" key="4">
    <source>
        <dbReference type="PROSITE" id="PS50949"/>
    </source>
</evidence>
<reference evidence="5 6" key="1">
    <citation type="journal article" date="2015" name="Genome Announc.">
        <title>Expanding the biotechnology potential of lactobacilli through comparative genomics of 213 strains and associated genera.</title>
        <authorList>
            <person name="Sun Z."/>
            <person name="Harris H.M."/>
            <person name="McCann A."/>
            <person name="Guo C."/>
            <person name="Argimon S."/>
            <person name="Zhang W."/>
            <person name="Yang X."/>
            <person name="Jeffery I.B."/>
            <person name="Cooney J.C."/>
            <person name="Kagawa T.F."/>
            <person name="Liu W."/>
            <person name="Song Y."/>
            <person name="Salvetti E."/>
            <person name="Wrobel A."/>
            <person name="Rasinkangas P."/>
            <person name="Parkhill J."/>
            <person name="Rea M.C."/>
            <person name="O'Sullivan O."/>
            <person name="Ritari J."/>
            <person name="Douillard F.P."/>
            <person name="Paul Ross R."/>
            <person name="Yang R."/>
            <person name="Briner A.E."/>
            <person name="Felis G.E."/>
            <person name="de Vos W.M."/>
            <person name="Barrangou R."/>
            <person name="Klaenhammer T.R."/>
            <person name="Caufield P.W."/>
            <person name="Cui Y."/>
            <person name="Zhang H."/>
            <person name="O'Toole P.W."/>
        </authorList>
    </citation>
    <scope>NUCLEOTIDE SEQUENCE [LARGE SCALE GENOMIC DNA]</scope>
    <source>
        <strain evidence="5 6">DSM 20452</strain>
    </source>
</reference>
<dbReference type="AlphaFoldDB" id="A0A0R2B5K3"/>
<dbReference type="RefSeq" id="WP_004050459.1">
    <property type="nucleotide sequence ID" value="NZ_AYYN01000174.1"/>
</dbReference>
<dbReference type="Pfam" id="PF07702">
    <property type="entry name" value="UTRA"/>
    <property type="match status" value="1"/>
</dbReference>
<dbReference type="InterPro" id="IPR050679">
    <property type="entry name" value="Bact_HTH_transcr_reg"/>
</dbReference>
<evidence type="ECO:0000256" key="2">
    <source>
        <dbReference type="ARBA" id="ARBA00023125"/>
    </source>
</evidence>
<evidence type="ECO:0000256" key="1">
    <source>
        <dbReference type="ARBA" id="ARBA00023015"/>
    </source>
</evidence>
<dbReference type="Gene3D" id="1.10.10.10">
    <property type="entry name" value="Winged helix-like DNA-binding domain superfamily/Winged helix DNA-binding domain"/>
    <property type="match status" value="1"/>
</dbReference>
<keyword evidence="1" id="KW-0805">Transcription regulation</keyword>
<proteinExistence type="predicted"/>
<dbReference type="SUPFAM" id="SSF64288">
    <property type="entry name" value="Chorismate lyase-like"/>
    <property type="match status" value="1"/>
</dbReference>
<evidence type="ECO:0000256" key="3">
    <source>
        <dbReference type="ARBA" id="ARBA00023163"/>
    </source>
</evidence>
<dbReference type="Pfam" id="PF00392">
    <property type="entry name" value="GntR"/>
    <property type="match status" value="1"/>
</dbReference>
<dbReference type="InterPro" id="IPR011663">
    <property type="entry name" value="UTRA"/>
</dbReference>
<sequence>MRTTAELIYKQIISDLKQKIFDHEFPDMKLPDERTLASQYDVSRSSIKRALNRMANDGIIFKKRGSGTFINPLYLKNESVFNYEEGSNLGVTDNFQMDGKKPKIKVLSFDVERPSEELQRDLFLEPEDFVYKIVRLRLFDDQPFMIETGYIPIKIVPKLNQQTIKGSIFNYMQDKHNQSVTKSFLSVFAEPSTPNDRELLGLTEHEPTGIMEGVFFLDNGTPFEYSHMRFHYKYLKFNTFVSVAQ</sequence>
<dbReference type="EMBL" id="AYYN01000174">
    <property type="protein sequence ID" value="KRM70524.1"/>
    <property type="molecule type" value="Genomic_DNA"/>
</dbReference>
<dbReference type="InterPro" id="IPR028978">
    <property type="entry name" value="Chorismate_lyase_/UTRA_dom_sf"/>
</dbReference>
<dbReference type="SUPFAM" id="SSF46785">
    <property type="entry name" value="Winged helix' DNA-binding domain"/>
    <property type="match status" value="1"/>
</dbReference>
<name>A0A0R2B5K3_9LACO</name>
<dbReference type="PANTHER" id="PTHR44846:SF4">
    <property type="entry name" value="HTH GNTR-TYPE DOMAIN-CONTAINING PROTEIN"/>
    <property type="match status" value="1"/>
</dbReference>
<dbReference type="PRINTS" id="PR00035">
    <property type="entry name" value="HTHGNTR"/>
</dbReference>
<dbReference type="InterPro" id="IPR036390">
    <property type="entry name" value="WH_DNA-bd_sf"/>
</dbReference>
<keyword evidence="3" id="KW-0804">Transcription</keyword>
<evidence type="ECO:0000313" key="5">
    <source>
        <dbReference type="EMBL" id="KRM70524.1"/>
    </source>
</evidence>
<dbReference type="SMART" id="SM00345">
    <property type="entry name" value="HTH_GNTR"/>
    <property type="match status" value="1"/>
</dbReference>
<dbReference type="Proteomes" id="UP000051612">
    <property type="component" value="Unassembled WGS sequence"/>
</dbReference>
<dbReference type="PROSITE" id="PS50949">
    <property type="entry name" value="HTH_GNTR"/>
    <property type="match status" value="1"/>
</dbReference>
<dbReference type="CDD" id="cd07377">
    <property type="entry name" value="WHTH_GntR"/>
    <property type="match status" value="1"/>
</dbReference>